<proteinExistence type="predicted"/>
<keyword evidence="3" id="KW-1185">Reference proteome</keyword>
<dbReference type="AlphaFoldDB" id="A0A067PEB8"/>
<accession>A0A067PEB8</accession>
<dbReference type="EMBL" id="KL197735">
    <property type="protein sequence ID" value="KDQ53258.1"/>
    <property type="molecule type" value="Genomic_DNA"/>
</dbReference>
<organism evidence="2 3">
    <name type="scientific">Jaapia argillacea MUCL 33604</name>
    <dbReference type="NCBI Taxonomy" id="933084"/>
    <lineage>
        <taxon>Eukaryota</taxon>
        <taxon>Fungi</taxon>
        <taxon>Dikarya</taxon>
        <taxon>Basidiomycota</taxon>
        <taxon>Agaricomycotina</taxon>
        <taxon>Agaricomycetes</taxon>
        <taxon>Agaricomycetidae</taxon>
        <taxon>Jaapiales</taxon>
        <taxon>Jaapiaceae</taxon>
        <taxon>Jaapia</taxon>
    </lineage>
</organism>
<dbReference type="SUPFAM" id="SSF51101">
    <property type="entry name" value="Mannose-binding lectins"/>
    <property type="match status" value="1"/>
</dbReference>
<dbReference type="Pfam" id="PF01419">
    <property type="entry name" value="Jacalin"/>
    <property type="match status" value="1"/>
</dbReference>
<reference evidence="3" key="1">
    <citation type="journal article" date="2014" name="Proc. Natl. Acad. Sci. U.S.A.">
        <title>Extensive sampling of basidiomycete genomes demonstrates inadequacy of the white-rot/brown-rot paradigm for wood decay fungi.</title>
        <authorList>
            <person name="Riley R."/>
            <person name="Salamov A.A."/>
            <person name="Brown D.W."/>
            <person name="Nagy L.G."/>
            <person name="Floudas D."/>
            <person name="Held B.W."/>
            <person name="Levasseur A."/>
            <person name="Lombard V."/>
            <person name="Morin E."/>
            <person name="Otillar R."/>
            <person name="Lindquist E.A."/>
            <person name="Sun H."/>
            <person name="LaButti K.M."/>
            <person name="Schmutz J."/>
            <person name="Jabbour D."/>
            <person name="Luo H."/>
            <person name="Baker S.E."/>
            <person name="Pisabarro A.G."/>
            <person name="Walton J.D."/>
            <person name="Blanchette R.A."/>
            <person name="Henrissat B."/>
            <person name="Martin F."/>
            <person name="Cullen D."/>
            <person name="Hibbett D.S."/>
            <person name="Grigoriev I.V."/>
        </authorList>
    </citation>
    <scope>NUCLEOTIDE SEQUENCE [LARGE SCALE GENOMIC DNA]</scope>
    <source>
        <strain evidence="3">MUCL 33604</strain>
    </source>
</reference>
<gene>
    <name evidence="2" type="ORF">JAAARDRAFT_197724</name>
</gene>
<feature type="domain" description="Jacalin-type lectin" evidence="1">
    <location>
        <begin position="38"/>
        <end position="161"/>
    </location>
</feature>
<dbReference type="InParanoid" id="A0A067PEB8"/>
<evidence type="ECO:0000313" key="2">
    <source>
        <dbReference type="EMBL" id="KDQ53258.1"/>
    </source>
</evidence>
<dbReference type="InterPro" id="IPR036404">
    <property type="entry name" value="Jacalin-like_lectin_dom_sf"/>
</dbReference>
<dbReference type="InterPro" id="IPR001229">
    <property type="entry name" value="Jacalin-like_lectin_dom"/>
</dbReference>
<dbReference type="HOGENOM" id="CLU_1532785_0_0_1"/>
<evidence type="ECO:0000259" key="1">
    <source>
        <dbReference type="Pfam" id="PF01419"/>
    </source>
</evidence>
<evidence type="ECO:0000313" key="3">
    <source>
        <dbReference type="Proteomes" id="UP000027265"/>
    </source>
</evidence>
<dbReference type="Gene3D" id="2.100.10.30">
    <property type="entry name" value="Jacalin-like lectin domain"/>
    <property type="match status" value="1"/>
</dbReference>
<dbReference type="Proteomes" id="UP000027265">
    <property type="component" value="Unassembled WGS sequence"/>
</dbReference>
<name>A0A067PEB8_9AGAM</name>
<protein>
    <recommendedName>
        <fullName evidence="1">Jacalin-type lectin domain-containing protein</fullName>
    </recommendedName>
</protein>
<sequence>MPDLQRVVLTAAVGDTTSTVASFNDATTVAQFPFDFELDKKSPIQQIDFTGSDYVTGIRVTYRTKEKGSVSQVHGKTPPAGSPSIQLTSDEIFTVVTGRAGTFNGVNAILSLQFVSINRVTGDLKTSAIFGNKSKDFPLFYSAGPLLAFLGKSSNDFLLSLSFALAGEPVDAFGV</sequence>